<evidence type="ECO:0000256" key="3">
    <source>
        <dbReference type="ARBA" id="ARBA00022597"/>
    </source>
</evidence>
<reference evidence="9" key="1">
    <citation type="journal article" date="2024" name="Int. J. Syst. Evol. Microbiol.">
        <title>Turicibacter faecis sp. nov., isolated from faeces of heart failure mouse model.</title>
        <authorList>
            <person name="Imamura Y."/>
            <person name="Motooka D."/>
            <person name="Nakajima Y."/>
            <person name="Ito S."/>
            <person name="Kitakaze M."/>
            <person name="Iida T."/>
            <person name="Nakamura S."/>
        </authorList>
    </citation>
    <scope>NUCLEOTIDE SEQUENCE</scope>
    <source>
        <strain evidence="9">TC023</strain>
    </source>
</reference>
<dbReference type="PANTHER" id="PTHR34581:SF2">
    <property type="entry name" value="PTS SYSTEM N,N'-DIACETYLCHITOBIOSE-SPECIFIC EIIB COMPONENT"/>
    <property type="match status" value="1"/>
</dbReference>
<evidence type="ECO:0000256" key="4">
    <source>
        <dbReference type="ARBA" id="ARBA00022679"/>
    </source>
</evidence>
<evidence type="ECO:0000313" key="9">
    <source>
        <dbReference type="EMBL" id="BEH90718.1"/>
    </source>
</evidence>
<keyword evidence="1" id="KW-0813">Transport</keyword>
<dbReference type="EMBL" id="AP028127">
    <property type="protein sequence ID" value="BEH90718.1"/>
    <property type="molecule type" value="Genomic_DNA"/>
</dbReference>
<gene>
    <name evidence="9" type="ORF">T23_08200</name>
</gene>
<keyword evidence="3" id="KW-0762">Sugar transport</keyword>
<keyword evidence="5" id="KW-0598">Phosphotransferase system</keyword>
<dbReference type="CDD" id="cd05564">
    <property type="entry name" value="PTS_IIB_chitobiose_lichenan"/>
    <property type="match status" value="1"/>
</dbReference>
<organism evidence="9 10">
    <name type="scientific">Turicibacter faecis</name>
    <dbReference type="NCBI Taxonomy" id="2963365"/>
    <lineage>
        <taxon>Bacteria</taxon>
        <taxon>Bacillati</taxon>
        <taxon>Bacillota</taxon>
        <taxon>Erysipelotrichia</taxon>
        <taxon>Erysipelotrichales</taxon>
        <taxon>Turicibacteraceae</taxon>
        <taxon>Turicibacter</taxon>
    </lineage>
</organism>
<feature type="modified residue" description="Phosphocysteine; by EIIA" evidence="7">
    <location>
        <position position="8"/>
    </location>
</feature>
<name>A0ABM8IHN5_9FIRM</name>
<dbReference type="InterPro" id="IPR051819">
    <property type="entry name" value="PTS_sugar-specific_EIIB"/>
</dbReference>
<proteinExistence type="predicted"/>
<dbReference type="InterPro" id="IPR003501">
    <property type="entry name" value="PTS_EIIB_2/3"/>
</dbReference>
<feature type="domain" description="PTS EIIB type-3" evidence="8">
    <location>
        <begin position="1"/>
        <end position="100"/>
    </location>
</feature>
<evidence type="ECO:0000313" key="10">
    <source>
        <dbReference type="Proteomes" id="UP001432099"/>
    </source>
</evidence>
<evidence type="ECO:0000256" key="1">
    <source>
        <dbReference type="ARBA" id="ARBA00022448"/>
    </source>
</evidence>
<dbReference type="InterPro" id="IPR013012">
    <property type="entry name" value="PTS_EIIB_3"/>
</dbReference>
<dbReference type="Gene3D" id="3.40.50.2300">
    <property type="match status" value="1"/>
</dbReference>
<keyword evidence="4" id="KW-0808">Transferase</keyword>
<sequence>MLKIKLFCAGGMSTSILVKKMLESAEKKGIAVEIAAYPEAQMDQQTDDCDIALLGPQVGYRLKTAQQICKPKNIPVAVIPMIDYGTMNGEKVLEFALNLK</sequence>
<keyword evidence="2" id="KW-0597">Phosphoprotein</keyword>
<accession>A0ABM8IHN5</accession>
<evidence type="ECO:0000256" key="2">
    <source>
        <dbReference type="ARBA" id="ARBA00022553"/>
    </source>
</evidence>
<keyword evidence="10" id="KW-1185">Reference proteome</keyword>
<keyword evidence="6" id="KW-0418">Kinase</keyword>
<evidence type="ECO:0000256" key="7">
    <source>
        <dbReference type="PROSITE-ProRule" id="PRU00423"/>
    </source>
</evidence>
<evidence type="ECO:0000259" key="8">
    <source>
        <dbReference type="PROSITE" id="PS51100"/>
    </source>
</evidence>
<dbReference type="InterPro" id="IPR036095">
    <property type="entry name" value="PTS_EIIB-like_sf"/>
</dbReference>
<dbReference type="SUPFAM" id="SSF52794">
    <property type="entry name" value="PTS system IIB component-like"/>
    <property type="match status" value="1"/>
</dbReference>
<dbReference type="PANTHER" id="PTHR34581">
    <property type="entry name" value="PTS SYSTEM N,N'-DIACETYLCHITOBIOSE-SPECIFIC EIIB COMPONENT"/>
    <property type="match status" value="1"/>
</dbReference>
<dbReference type="Proteomes" id="UP001432099">
    <property type="component" value="Chromosome"/>
</dbReference>
<protein>
    <submittedName>
        <fullName evidence="9">PTS system, enzyme IIB</fullName>
    </submittedName>
</protein>
<evidence type="ECO:0000256" key="5">
    <source>
        <dbReference type="ARBA" id="ARBA00022683"/>
    </source>
</evidence>
<evidence type="ECO:0000256" key="6">
    <source>
        <dbReference type="ARBA" id="ARBA00022777"/>
    </source>
</evidence>
<dbReference type="RefSeq" id="WP_262950890.1">
    <property type="nucleotide sequence ID" value="NZ_AP028127.1"/>
</dbReference>
<dbReference type="PROSITE" id="PS51100">
    <property type="entry name" value="PTS_EIIB_TYPE_3"/>
    <property type="match status" value="1"/>
</dbReference>
<dbReference type="Pfam" id="PF02302">
    <property type="entry name" value="PTS_IIB"/>
    <property type="match status" value="1"/>
</dbReference>